<gene>
    <name evidence="2" type="ORF">MM415B01042_0008</name>
</gene>
<sequence length="47" mass="5665">MTWTDVFIFTSIFLIFGSSFISFYLLVYIFVQLRKNFRGKDICKKDD</sequence>
<evidence type="ECO:0000256" key="1">
    <source>
        <dbReference type="SAM" id="Phobius"/>
    </source>
</evidence>
<keyword evidence="1" id="KW-0472">Membrane</keyword>
<keyword evidence="1" id="KW-0812">Transmembrane</keyword>
<reference evidence="2" key="1">
    <citation type="submission" date="2020-03" db="EMBL/GenBank/DDBJ databases">
        <title>The deep terrestrial virosphere.</title>
        <authorList>
            <person name="Holmfeldt K."/>
            <person name="Nilsson E."/>
            <person name="Simone D."/>
            <person name="Lopez-Fernandez M."/>
            <person name="Wu X."/>
            <person name="de Brujin I."/>
            <person name="Lundin D."/>
            <person name="Andersson A."/>
            <person name="Bertilsson S."/>
            <person name="Dopson M."/>
        </authorList>
    </citation>
    <scope>NUCLEOTIDE SEQUENCE</scope>
    <source>
        <strain evidence="2">MM415B01042</strain>
    </source>
</reference>
<proteinExistence type="predicted"/>
<protein>
    <submittedName>
        <fullName evidence="2">Uncharacterized protein</fullName>
    </submittedName>
</protein>
<feature type="transmembrane region" description="Helical" evidence="1">
    <location>
        <begin position="6"/>
        <end position="31"/>
    </location>
</feature>
<dbReference type="AlphaFoldDB" id="A0A6M3ITK9"/>
<evidence type="ECO:0000313" key="2">
    <source>
        <dbReference type="EMBL" id="QJA60833.1"/>
    </source>
</evidence>
<name>A0A6M3ITK9_9ZZZZ</name>
<organism evidence="2">
    <name type="scientific">viral metagenome</name>
    <dbReference type="NCBI Taxonomy" id="1070528"/>
    <lineage>
        <taxon>unclassified sequences</taxon>
        <taxon>metagenomes</taxon>
        <taxon>organismal metagenomes</taxon>
    </lineage>
</organism>
<accession>A0A6M3ITK9</accession>
<dbReference type="EMBL" id="MT141422">
    <property type="protein sequence ID" value="QJA60833.1"/>
    <property type="molecule type" value="Genomic_DNA"/>
</dbReference>
<keyword evidence="1" id="KW-1133">Transmembrane helix</keyword>